<evidence type="ECO:0000313" key="8">
    <source>
        <dbReference type="EMBL" id="QDU97684.1"/>
    </source>
</evidence>
<keyword evidence="2" id="KW-1003">Cell membrane</keyword>
<evidence type="ECO:0000313" key="9">
    <source>
        <dbReference type="Proteomes" id="UP000317648"/>
    </source>
</evidence>
<keyword evidence="5 6" id="KW-0472">Membrane</keyword>
<sequence>MFAFPPLDLYGMAGLAAAAAAGLCLGWLVAGFFRPHRDPEDLDGLEVKRRASLRENSRVYRYCETEIQDLLPLNGTGDPRDYESLAIDLSLAYPHEPWTPREYFAAQQTLALLVGLVLFFLLVLAAPLVSGLLVLLAAPVGLIVGLLFYLLQMLAIGSGSRRYRERFGSRLPYGIDLLTLTMEAGANLIDALKIVARENAGHPLGLELSRVVQQMALGRPLDEALESLAERVQDDDTSELVFAINKGHELGSSISTTLRTQSEQINLRRSQSAERAAKEAEVKMTAPNMLIMIACVIVIMGPILLPLLYQVGVGFEF</sequence>
<evidence type="ECO:0000256" key="2">
    <source>
        <dbReference type="ARBA" id="ARBA00022475"/>
    </source>
</evidence>
<evidence type="ECO:0000256" key="6">
    <source>
        <dbReference type="SAM" id="Phobius"/>
    </source>
</evidence>
<dbReference type="Pfam" id="PF00482">
    <property type="entry name" value="T2SSF"/>
    <property type="match status" value="1"/>
</dbReference>
<accession>A0A518E0S2</accession>
<keyword evidence="4 6" id="KW-1133">Transmembrane helix</keyword>
<protein>
    <submittedName>
        <fullName evidence="8">Bacterial type II secretion system protein F domain protein</fullName>
    </submittedName>
</protein>
<comment type="subcellular location">
    <subcellularLocation>
        <location evidence="1">Cell membrane</location>
        <topology evidence="1">Multi-pass membrane protein</topology>
    </subcellularLocation>
</comment>
<evidence type="ECO:0000256" key="5">
    <source>
        <dbReference type="ARBA" id="ARBA00023136"/>
    </source>
</evidence>
<dbReference type="PANTHER" id="PTHR35007:SF2">
    <property type="entry name" value="PILUS ASSEMBLE PROTEIN"/>
    <property type="match status" value="1"/>
</dbReference>
<dbReference type="AlphaFoldDB" id="A0A518E0S2"/>
<feature type="transmembrane region" description="Helical" evidence="6">
    <location>
        <begin position="12"/>
        <end position="33"/>
    </location>
</feature>
<feature type="domain" description="Type II secretion system protein GspF" evidence="7">
    <location>
        <begin position="176"/>
        <end position="301"/>
    </location>
</feature>
<organism evidence="8 9">
    <name type="scientific">Lignipirellula cremea</name>
    <dbReference type="NCBI Taxonomy" id="2528010"/>
    <lineage>
        <taxon>Bacteria</taxon>
        <taxon>Pseudomonadati</taxon>
        <taxon>Planctomycetota</taxon>
        <taxon>Planctomycetia</taxon>
        <taxon>Pirellulales</taxon>
        <taxon>Pirellulaceae</taxon>
        <taxon>Lignipirellula</taxon>
    </lineage>
</organism>
<evidence type="ECO:0000256" key="1">
    <source>
        <dbReference type="ARBA" id="ARBA00004651"/>
    </source>
</evidence>
<dbReference type="Gene3D" id="1.20.81.30">
    <property type="entry name" value="Type II secretion system (T2SS), domain F"/>
    <property type="match status" value="1"/>
</dbReference>
<evidence type="ECO:0000256" key="3">
    <source>
        <dbReference type="ARBA" id="ARBA00022692"/>
    </source>
</evidence>
<reference evidence="8 9" key="1">
    <citation type="submission" date="2019-02" db="EMBL/GenBank/DDBJ databases">
        <title>Deep-cultivation of Planctomycetes and their phenomic and genomic characterization uncovers novel biology.</title>
        <authorList>
            <person name="Wiegand S."/>
            <person name="Jogler M."/>
            <person name="Boedeker C."/>
            <person name="Pinto D."/>
            <person name="Vollmers J."/>
            <person name="Rivas-Marin E."/>
            <person name="Kohn T."/>
            <person name="Peeters S.H."/>
            <person name="Heuer A."/>
            <person name="Rast P."/>
            <person name="Oberbeckmann S."/>
            <person name="Bunk B."/>
            <person name="Jeske O."/>
            <person name="Meyerdierks A."/>
            <person name="Storesund J.E."/>
            <person name="Kallscheuer N."/>
            <person name="Luecker S."/>
            <person name="Lage O.M."/>
            <person name="Pohl T."/>
            <person name="Merkel B.J."/>
            <person name="Hornburger P."/>
            <person name="Mueller R.-W."/>
            <person name="Bruemmer F."/>
            <person name="Labrenz M."/>
            <person name="Spormann A.M."/>
            <person name="Op den Camp H."/>
            <person name="Overmann J."/>
            <person name="Amann R."/>
            <person name="Jetten M.S.M."/>
            <person name="Mascher T."/>
            <person name="Medema M.H."/>
            <person name="Devos D.P."/>
            <person name="Kaster A.-K."/>
            <person name="Ovreas L."/>
            <person name="Rohde M."/>
            <person name="Galperin M.Y."/>
            <person name="Jogler C."/>
        </authorList>
    </citation>
    <scope>NUCLEOTIDE SEQUENCE [LARGE SCALE GENOMIC DNA]</scope>
    <source>
        <strain evidence="8 9">Pla85_3_4</strain>
    </source>
</reference>
<proteinExistence type="predicted"/>
<evidence type="ECO:0000256" key="4">
    <source>
        <dbReference type="ARBA" id="ARBA00022989"/>
    </source>
</evidence>
<feature type="transmembrane region" description="Helical" evidence="6">
    <location>
        <begin position="289"/>
        <end position="309"/>
    </location>
</feature>
<feature type="transmembrane region" description="Helical" evidence="6">
    <location>
        <begin position="110"/>
        <end position="129"/>
    </location>
</feature>
<feature type="transmembrane region" description="Helical" evidence="6">
    <location>
        <begin position="135"/>
        <end position="156"/>
    </location>
</feature>
<dbReference type="KEGG" id="lcre:Pla8534_55370"/>
<evidence type="ECO:0000259" key="7">
    <source>
        <dbReference type="Pfam" id="PF00482"/>
    </source>
</evidence>
<keyword evidence="9" id="KW-1185">Reference proteome</keyword>
<dbReference type="Proteomes" id="UP000317648">
    <property type="component" value="Chromosome"/>
</dbReference>
<dbReference type="GO" id="GO:0005886">
    <property type="term" value="C:plasma membrane"/>
    <property type="evidence" value="ECO:0007669"/>
    <property type="project" value="UniProtKB-SubCell"/>
</dbReference>
<dbReference type="InterPro" id="IPR018076">
    <property type="entry name" value="T2SS_GspF_dom"/>
</dbReference>
<dbReference type="PANTHER" id="PTHR35007">
    <property type="entry name" value="INTEGRAL MEMBRANE PROTEIN-RELATED"/>
    <property type="match status" value="1"/>
</dbReference>
<gene>
    <name evidence="8" type="ORF">Pla8534_55370</name>
</gene>
<keyword evidence="3 6" id="KW-0812">Transmembrane</keyword>
<dbReference type="EMBL" id="CP036433">
    <property type="protein sequence ID" value="QDU97684.1"/>
    <property type="molecule type" value="Genomic_DNA"/>
</dbReference>
<dbReference type="InterPro" id="IPR042094">
    <property type="entry name" value="T2SS_GspF_sf"/>
</dbReference>
<name>A0A518E0S2_9BACT</name>